<evidence type="ECO:0000256" key="2">
    <source>
        <dbReference type="ARBA" id="ARBA00008038"/>
    </source>
</evidence>
<dbReference type="PANTHER" id="PTHR30433">
    <property type="entry name" value="CHEMOTAXIS PROTEIN MOTA"/>
    <property type="match status" value="1"/>
</dbReference>
<evidence type="ECO:0000259" key="9">
    <source>
        <dbReference type="Pfam" id="PF01618"/>
    </source>
</evidence>
<dbReference type="RefSeq" id="WP_068749108.1">
    <property type="nucleotide sequence ID" value="NZ_LOHZ01000042.1"/>
</dbReference>
<dbReference type="Proteomes" id="UP000075737">
    <property type="component" value="Unassembled WGS sequence"/>
</dbReference>
<reference evidence="10 11" key="1">
    <citation type="submission" date="2015-12" db="EMBL/GenBank/DDBJ databases">
        <title>Draft genome of Thermovenabulum gondwanense isolated from a red thermophilic microbial mat colonisisng an outflow channel of a bore well.</title>
        <authorList>
            <person name="Patel B.K."/>
        </authorList>
    </citation>
    <scope>NUCLEOTIDE SEQUENCE [LARGE SCALE GENOMIC DNA]</scope>
    <source>
        <strain evidence="10 11">R270</strain>
    </source>
</reference>
<evidence type="ECO:0000256" key="6">
    <source>
        <dbReference type="ARBA" id="ARBA00022989"/>
    </source>
</evidence>
<dbReference type="OrthoDB" id="9806929at2"/>
<evidence type="ECO:0000256" key="7">
    <source>
        <dbReference type="ARBA" id="ARBA00023136"/>
    </source>
</evidence>
<feature type="transmembrane region" description="Helical" evidence="8">
    <location>
        <begin position="180"/>
        <end position="204"/>
    </location>
</feature>
<keyword evidence="11" id="KW-1185">Reference proteome</keyword>
<dbReference type="PATRIC" id="fig|520767.4.peg.2137"/>
<evidence type="ECO:0000313" key="11">
    <source>
        <dbReference type="Proteomes" id="UP000075737"/>
    </source>
</evidence>
<dbReference type="EMBL" id="LOHZ01000042">
    <property type="protein sequence ID" value="KYO64580.1"/>
    <property type="molecule type" value="Genomic_DNA"/>
</dbReference>
<evidence type="ECO:0000256" key="1">
    <source>
        <dbReference type="ARBA" id="ARBA00004651"/>
    </source>
</evidence>
<dbReference type="NCBIfam" id="NF006583">
    <property type="entry name" value="PRK09109.1"/>
    <property type="match status" value="1"/>
</dbReference>
<keyword evidence="6 8" id="KW-1133">Transmembrane helix</keyword>
<keyword evidence="4" id="KW-1003">Cell membrane</keyword>
<dbReference type="GO" id="GO:0006935">
    <property type="term" value="P:chemotaxis"/>
    <property type="evidence" value="ECO:0007669"/>
    <property type="project" value="InterPro"/>
</dbReference>
<dbReference type="InterPro" id="IPR047055">
    <property type="entry name" value="MotA-like"/>
</dbReference>
<evidence type="ECO:0000256" key="8">
    <source>
        <dbReference type="SAM" id="Phobius"/>
    </source>
</evidence>
<dbReference type="AlphaFoldDB" id="A0A162M9A2"/>
<feature type="transmembrane region" description="Helical" evidence="8">
    <location>
        <begin position="7"/>
        <end position="29"/>
    </location>
</feature>
<accession>A0A162M9A2</accession>
<comment type="subcellular location">
    <subcellularLocation>
        <location evidence="1">Cell membrane</location>
        <topology evidence="1">Multi-pass membrane protein</topology>
    </subcellularLocation>
</comment>
<evidence type="ECO:0000256" key="5">
    <source>
        <dbReference type="ARBA" id="ARBA00022692"/>
    </source>
</evidence>
<evidence type="ECO:0000256" key="4">
    <source>
        <dbReference type="ARBA" id="ARBA00022475"/>
    </source>
</evidence>
<name>A0A162M9A2_9FIRM</name>
<evidence type="ECO:0000256" key="3">
    <source>
        <dbReference type="ARBA" id="ARBA00022448"/>
    </source>
</evidence>
<dbReference type="InterPro" id="IPR000540">
    <property type="entry name" value="Flag_MotA_CS"/>
</dbReference>
<proteinExistence type="inferred from homology"/>
<comment type="caution">
    <text evidence="10">The sequence shown here is derived from an EMBL/GenBank/DDBJ whole genome shotgun (WGS) entry which is preliminary data.</text>
</comment>
<comment type="similarity">
    <text evidence="2">Belongs to the MotA family.</text>
</comment>
<dbReference type="Pfam" id="PF01618">
    <property type="entry name" value="MotA_ExbB"/>
    <property type="match status" value="1"/>
</dbReference>
<keyword evidence="5 8" id="KW-0812">Transmembrane</keyword>
<protein>
    <submittedName>
        <fullName evidence="10">Chemotaxis protein PomA</fullName>
    </submittedName>
</protein>
<dbReference type="STRING" id="520767.ATZ99_20160"/>
<dbReference type="InterPro" id="IPR002898">
    <property type="entry name" value="MotA_ExbB_proton_chnl"/>
</dbReference>
<feature type="domain" description="MotA/TolQ/ExbB proton channel" evidence="9">
    <location>
        <begin position="100"/>
        <end position="216"/>
    </location>
</feature>
<keyword evidence="3" id="KW-0813">Transport</keyword>
<dbReference type="PROSITE" id="PS01307">
    <property type="entry name" value="MOTA"/>
    <property type="match status" value="1"/>
</dbReference>
<gene>
    <name evidence="10" type="primary">pomA</name>
    <name evidence="10" type="ORF">ATZ99_20160</name>
</gene>
<feature type="transmembrane region" description="Helical" evidence="8">
    <location>
        <begin position="35"/>
        <end position="53"/>
    </location>
</feature>
<dbReference type="GO" id="GO:0071978">
    <property type="term" value="P:bacterial-type flagellum-dependent swarming motility"/>
    <property type="evidence" value="ECO:0007669"/>
    <property type="project" value="InterPro"/>
</dbReference>
<sequence>MDRATLLGMIGGIAVLTWGIYMGGSLSAYVDIPSFLIVFGGVIGAVFISFPFSKVIETSKILKIVFFEKQLEAEEVISTIVNLADIARKEGLLALEDSASQLKDDFLKRGILLVVDGTDPELVKNILETELSFLEERHKEGQSLFETMGALAPAFGMIGTIIGLINMLKRLDDPSAVGPGMATALITTFYGSILANLLFLPIAAKLKVRSKQEILIKEVMIEGVLSIQAGENPRIIEEKLKAFLAPKMRKNINVKKAPESGEINASRQTAKI</sequence>
<dbReference type="GO" id="GO:0005886">
    <property type="term" value="C:plasma membrane"/>
    <property type="evidence" value="ECO:0007669"/>
    <property type="project" value="UniProtKB-SubCell"/>
</dbReference>
<feature type="transmembrane region" description="Helical" evidence="8">
    <location>
        <begin position="147"/>
        <end position="168"/>
    </location>
</feature>
<organism evidence="10 11">
    <name type="scientific">Thermovenabulum gondwanense</name>
    <dbReference type="NCBI Taxonomy" id="520767"/>
    <lineage>
        <taxon>Bacteria</taxon>
        <taxon>Bacillati</taxon>
        <taxon>Bacillota</taxon>
        <taxon>Clostridia</taxon>
        <taxon>Thermosediminibacterales</taxon>
        <taxon>Thermosediminibacteraceae</taxon>
        <taxon>Thermovenabulum</taxon>
    </lineage>
</organism>
<keyword evidence="7 8" id="KW-0472">Membrane</keyword>
<dbReference type="PANTHER" id="PTHR30433:SF2">
    <property type="entry name" value="MOTILITY PROTEIN A"/>
    <property type="match status" value="1"/>
</dbReference>
<evidence type="ECO:0000313" key="10">
    <source>
        <dbReference type="EMBL" id="KYO64580.1"/>
    </source>
</evidence>